<dbReference type="InterPro" id="IPR011701">
    <property type="entry name" value="MFS"/>
</dbReference>
<evidence type="ECO:0000256" key="6">
    <source>
        <dbReference type="SAM" id="Phobius"/>
    </source>
</evidence>
<dbReference type="EMBL" id="MU004377">
    <property type="protein sequence ID" value="KAF2653670.1"/>
    <property type="molecule type" value="Genomic_DNA"/>
</dbReference>
<evidence type="ECO:0000256" key="1">
    <source>
        <dbReference type="ARBA" id="ARBA00004141"/>
    </source>
</evidence>
<dbReference type="Proteomes" id="UP000799324">
    <property type="component" value="Unassembled WGS sequence"/>
</dbReference>
<keyword evidence="9" id="KW-1185">Reference proteome</keyword>
<protein>
    <submittedName>
        <fullName evidence="8">MFS general substrate transporter</fullName>
    </submittedName>
</protein>
<dbReference type="PANTHER" id="PTHR43791:SF54">
    <property type="entry name" value="MAJOR FACILITATOR SUPERFAMILY (MFS) PROFILE DOMAIN-CONTAINING PROTEIN-RELATED"/>
    <property type="match status" value="1"/>
</dbReference>
<keyword evidence="2" id="KW-0813">Transport</keyword>
<dbReference type="InterPro" id="IPR020846">
    <property type="entry name" value="MFS_dom"/>
</dbReference>
<dbReference type="AlphaFoldDB" id="A0A6A6T1P5"/>
<feature type="transmembrane region" description="Helical" evidence="6">
    <location>
        <begin position="187"/>
        <end position="207"/>
    </location>
</feature>
<reference evidence="8" key="1">
    <citation type="journal article" date="2020" name="Stud. Mycol.">
        <title>101 Dothideomycetes genomes: a test case for predicting lifestyles and emergence of pathogens.</title>
        <authorList>
            <person name="Haridas S."/>
            <person name="Albert R."/>
            <person name="Binder M."/>
            <person name="Bloem J."/>
            <person name="Labutti K."/>
            <person name="Salamov A."/>
            <person name="Andreopoulos B."/>
            <person name="Baker S."/>
            <person name="Barry K."/>
            <person name="Bills G."/>
            <person name="Bluhm B."/>
            <person name="Cannon C."/>
            <person name="Castanera R."/>
            <person name="Culley D."/>
            <person name="Daum C."/>
            <person name="Ezra D."/>
            <person name="Gonzalez J."/>
            <person name="Henrissat B."/>
            <person name="Kuo A."/>
            <person name="Liang C."/>
            <person name="Lipzen A."/>
            <person name="Lutzoni F."/>
            <person name="Magnuson J."/>
            <person name="Mondo S."/>
            <person name="Nolan M."/>
            <person name="Ohm R."/>
            <person name="Pangilinan J."/>
            <person name="Park H.-J."/>
            <person name="Ramirez L."/>
            <person name="Alfaro M."/>
            <person name="Sun H."/>
            <person name="Tritt A."/>
            <person name="Yoshinaga Y."/>
            <person name="Zwiers L.-H."/>
            <person name="Turgeon B."/>
            <person name="Goodwin S."/>
            <person name="Spatafora J."/>
            <person name="Crous P."/>
            <person name="Grigoriev I."/>
        </authorList>
    </citation>
    <scope>NUCLEOTIDE SEQUENCE</scope>
    <source>
        <strain evidence="8">CBS 122681</strain>
    </source>
</reference>
<evidence type="ECO:0000256" key="5">
    <source>
        <dbReference type="ARBA" id="ARBA00023136"/>
    </source>
</evidence>
<dbReference type="PANTHER" id="PTHR43791">
    <property type="entry name" value="PERMEASE-RELATED"/>
    <property type="match status" value="1"/>
</dbReference>
<keyword evidence="3 6" id="KW-0812">Transmembrane</keyword>
<feature type="transmembrane region" description="Helical" evidence="6">
    <location>
        <begin position="219"/>
        <end position="241"/>
    </location>
</feature>
<dbReference type="OrthoDB" id="2962993at2759"/>
<dbReference type="FunFam" id="1.20.1250.20:FF:000013">
    <property type="entry name" value="MFS general substrate transporter"/>
    <property type="match status" value="1"/>
</dbReference>
<feature type="transmembrane region" description="Helical" evidence="6">
    <location>
        <begin position="338"/>
        <end position="357"/>
    </location>
</feature>
<dbReference type="GO" id="GO:0016020">
    <property type="term" value="C:membrane"/>
    <property type="evidence" value="ECO:0007669"/>
    <property type="project" value="UniProtKB-SubCell"/>
</dbReference>
<organism evidence="8 9">
    <name type="scientific">Lophiostoma macrostomum CBS 122681</name>
    <dbReference type="NCBI Taxonomy" id="1314788"/>
    <lineage>
        <taxon>Eukaryota</taxon>
        <taxon>Fungi</taxon>
        <taxon>Dikarya</taxon>
        <taxon>Ascomycota</taxon>
        <taxon>Pezizomycotina</taxon>
        <taxon>Dothideomycetes</taxon>
        <taxon>Pleosporomycetidae</taxon>
        <taxon>Pleosporales</taxon>
        <taxon>Lophiostomataceae</taxon>
        <taxon>Lophiostoma</taxon>
    </lineage>
</organism>
<sequence>MTTRSIRQDTTIGLEEKGGSVTHLETHLAAGLEVQDAQFLHDFPKDKHTKVFRKVDIRLMPMLMALYLVSNLDRANIGNAKIEGLEKDLKMTGTDYNVANMIFFVSYIVCEIPANSIMLLFKRPSNWIGLIVTIWGIIMTCTGLTRNYGGLVACRFLLGIFEAGFFPGAVFLLSQWYPPHMTQFRMSLLYCAAALSGAFSGLMAAGIAEMKGIGGYNGWRWIFLIEGLLTVLLGVGSFWLLPDSPEHSRKWLKDEEVTYLNLLHRRYRGSKQEQAVDPDTIVEKKKEKRKQFYAVMTDWQLYLQAFIFMASAVPTYALKFTLPQIIVNMGFTSTTAQLLSAPPYIAGALSAVTVATFSDRSGWRLPFICVPLLMMTVSYAVLFSFSDKIANHVALCYTFVVITTMSVYNVIPGGNTWTLNNLPNPNKRALGIALVIGVGNIGGIVGSFIFLSSESPRYQTGWGTCLGFIVLGIVAACSLEVGYTVINKKRGKLDRDEILAKYDEAELHRLGDRSPLFKYTL</sequence>
<name>A0A6A6T1P5_9PLEO</name>
<dbReference type="Gene3D" id="1.20.1250.20">
    <property type="entry name" value="MFS general substrate transporter like domains"/>
    <property type="match status" value="2"/>
</dbReference>
<proteinExistence type="predicted"/>
<comment type="subcellular location">
    <subcellularLocation>
        <location evidence="1">Membrane</location>
        <topology evidence="1">Multi-pass membrane protein</topology>
    </subcellularLocation>
</comment>
<keyword evidence="5 6" id="KW-0472">Membrane</keyword>
<feature type="transmembrane region" description="Helical" evidence="6">
    <location>
        <begin position="299"/>
        <end position="318"/>
    </location>
</feature>
<dbReference type="SUPFAM" id="SSF103473">
    <property type="entry name" value="MFS general substrate transporter"/>
    <property type="match status" value="1"/>
</dbReference>
<dbReference type="InterPro" id="IPR036259">
    <property type="entry name" value="MFS_trans_sf"/>
</dbReference>
<evidence type="ECO:0000313" key="8">
    <source>
        <dbReference type="EMBL" id="KAF2653670.1"/>
    </source>
</evidence>
<evidence type="ECO:0000256" key="3">
    <source>
        <dbReference type="ARBA" id="ARBA00022692"/>
    </source>
</evidence>
<dbReference type="FunFam" id="1.20.1250.20:FF:000034">
    <property type="entry name" value="MFS general substrate transporter"/>
    <property type="match status" value="1"/>
</dbReference>
<feature type="transmembrane region" description="Helical" evidence="6">
    <location>
        <begin position="394"/>
        <end position="411"/>
    </location>
</feature>
<feature type="transmembrane region" description="Helical" evidence="6">
    <location>
        <begin position="156"/>
        <end position="175"/>
    </location>
</feature>
<dbReference type="PROSITE" id="PS50850">
    <property type="entry name" value="MFS"/>
    <property type="match status" value="1"/>
</dbReference>
<evidence type="ECO:0000313" key="9">
    <source>
        <dbReference type="Proteomes" id="UP000799324"/>
    </source>
</evidence>
<accession>A0A6A6T1P5</accession>
<keyword evidence="4 6" id="KW-1133">Transmembrane helix</keyword>
<feature type="transmembrane region" description="Helical" evidence="6">
    <location>
        <begin position="363"/>
        <end position="382"/>
    </location>
</feature>
<evidence type="ECO:0000259" key="7">
    <source>
        <dbReference type="PROSITE" id="PS50850"/>
    </source>
</evidence>
<evidence type="ECO:0000256" key="2">
    <source>
        <dbReference type="ARBA" id="ARBA00022448"/>
    </source>
</evidence>
<dbReference type="Pfam" id="PF07690">
    <property type="entry name" value="MFS_1"/>
    <property type="match status" value="1"/>
</dbReference>
<gene>
    <name evidence="8" type="ORF">K491DRAFT_751063</name>
</gene>
<dbReference type="GO" id="GO:0022857">
    <property type="term" value="F:transmembrane transporter activity"/>
    <property type="evidence" value="ECO:0007669"/>
    <property type="project" value="InterPro"/>
</dbReference>
<feature type="transmembrane region" description="Helical" evidence="6">
    <location>
        <begin position="431"/>
        <end position="451"/>
    </location>
</feature>
<feature type="domain" description="Major facilitator superfamily (MFS) profile" evidence="7">
    <location>
        <begin position="59"/>
        <end position="490"/>
    </location>
</feature>
<feature type="transmembrane region" description="Helical" evidence="6">
    <location>
        <begin position="98"/>
        <end position="121"/>
    </location>
</feature>
<evidence type="ECO:0000256" key="4">
    <source>
        <dbReference type="ARBA" id="ARBA00022989"/>
    </source>
</evidence>
<feature type="transmembrane region" description="Helical" evidence="6">
    <location>
        <begin position="463"/>
        <end position="486"/>
    </location>
</feature>
<feature type="transmembrane region" description="Helical" evidence="6">
    <location>
        <begin position="127"/>
        <end position="144"/>
    </location>
</feature>